<dbReference type="InterPro" id="IPR023753">
    <property type="entry name" value="FAD/NAD-binding_dom"/>
</dbReference>
<evidence type="ECO:0000256" key="1">
    <source>
        <dbReference type="ARBA" id="ARBA00001974"/>
    </source>
</evidence>
<reference evidence="7" key="1">
    <citation type="submission" date="2016-10" db="EMBL/GenBank/DDBJ databases">
        <authorList>
            <person name="Varghese N."/>
            <person name="Submissions S."/>
        </authorList>
    </citation>
    <scope>NUCLEOTIDE SEQUENCE [LARGE SCALE GENOMIC DNA]</scope>
    <source>
        <strain evidence="7">KCTC 32247</strain>
    </source>
</reference>
<evidence type="ECO:0000256" key="3">
    <source>
        <dbReference type="ARBA" id="ARBA00022827"/>
    </source>
</evidence>
<keyword evidence="2" id="KW-0285">Flavoprotein</keyword>
<evidence type="ECO:0000256" key="2">
    <source>
        <dbReference type="ARBA" id="ARBA00022630"/>
    </source>
</evidence>
<keyword evidence="7" id="KW-1185">Reference proteome</keyword>
<comment type="cofactor">
    <cofactor evidence="1">
        <name>FAD</name>
        <dbReference type="ChEBI" id="CHEBI:57692"/>
    </cofactor>
</comment>
<dbReference type="EMBL" id="LT629751">
    <property type="protein sequence ID" value="SDT09703.1"/>
    <property type="molecule type" value="Genomic_DNA"/>
</dbReference>
<dbReference type="STRING" id="1392877.SAMN05216221_3461"/>
<dbReference type="GO" id="GO:0019646">
    <property type="term" value="P:aerobic electron transport chain"/>
    <property type="evidence" value="ECO:0007669"/>
    <property type="project" value="TreeGrafter"/>
</dbReference>
<sequence length="356" mass="38398">MPNPDLLLVGAGHSHLGVLRRWARGERPPGRLLLLSDSPHAWYAGRVPALLAGRLRASDCRIDLAPLCRAAGVELLQGTVTALDADRRELQLADGSRLQAGWLSLDVGAAPPLPQQHGAGMQVVAVKPFAGLLECWRQWQADPQPLALVGGGVAGVELALALAGQVPQLSLFSAGPLLDGHSPGLRMRAHGLLRQLGVHCREHCPISHIDGDTLYSEAGAVWHGPRLLLASGNQPLPWLADSGLACAEDGFIEVDATLQSRSHPRIFASGDCASLTGAERNAWQAMRQAPRLAANLAASLQQRPLQRYRAPRQSLLLLTTGDGGALLDWRGWSAGGRLCGWWREQRDRQFMLRHQL</sequence>
<organism evidence="6 7">
    <name type="scientific">Pseudomonas oryzae</name>
    <dbReference type="NCBI Taxonomy" id="1392877"/>
    <lineage>
        <taxon>Bacteria</taxon>
        <taxon>Pseudomonadati</taxon>
        <taxon>Pseudomonadota</taxon>
        <taxon>Gammaproteobacteria</taxon>
        <taxon>Pseudomonadales</taxon>
        <taxon>Pseudomonadaceae</taxon>
        <taxon>Pseudomonas</taxon>
    </lineage>
</organism>
<dbReference type="Proteomes" id="UP000243359">
    <property type="component" value="Chromosome I"/>
</dbReference>
<proteinExistence type="predicted"/>
<feature type="domain" description="FAD/NAD(P)-binding" evidence="5">
    <location>
        <begin position="5"/>
        <end position="288"/>
    </location>
</feature>
<dbReference type="SUPFAM" id="SSF51905">
    <property type="entry name" value="FAD/NAD(P)-binding domain"/>
    <property type="match status" value="1"/>
</dbReference>
<gene>
    <name evidence="6" type="ORF">SAMN05216221_3461</name>
</gene>
<evidence type="ECO:0000313" key="7">
    <source>
        <dbReference type="Proteomes" id="UP000243359"/>
    </source>
</evidence>
<evidence type="ECO:0000259" key="5">
    <source>
        <dbReference type="Pfam" id="PF07992"/>
    </source>
</evidence>
<dbReference type="PRINTS" id="PR00368">
    <property type="entry name" value="FADPNR"/>
</dbReference>
<dbReference type="AlphaFoldDB" id="A0A1H1XKL4"/>
<name>A0A1H1XKL4_9PSED</name>
<dbReference type="RefSeq" id="WP_090350802.1">
    <property type="nucleotide sequence ID" value="NZ_LT629751.1"/>
</dbReference>
<keyword evidence="3" id="KW-0274">FAD</keyword>
<evidence type="ECO:0000256" key="4">
    <source>
        <dbReference type="ARBA" id="ARBA00023002"/>
    </source>
</evidence>
<dbReference type="Pfam" id="PF07992">
    <property type="entry name" value="Pyr_redox_2"/>
    <property type="match status" value="1"/>
</dbReference>
<evidence type="ECO:0000313" key="6">
    <source>
        <dbReference type="EMBL" id="SDT09703.1"/>
    </source>
</evidence>
<accession>A0A1H1XKL4</accession>
<protein>
    <submittedName>
        <fullName evidence="6">NADH dehydrogenase, FAD-containing subunit</fullName>
    </submittedName>
</protein>
<dbReference type="InterPro" id="IPR051169">
    <property type="entry name" value="NADH-Q_oxidoreductase"/>
</dbReference>
<keyword evidence="4" id="KW-0560">Oxidoreductase</keyword>
<dbReference type="Gene3D" id="3.50.50.100">
    <property type="match status" value="1"/>
</dbReference>
<dbReference type="InterPro" id="IPR036188">
    <property type="entry name" value="FAD/NAD-bd_sf"/>
</dbReference>
<dbReference type="GO" id="GO:0003955">
    <property type="term" value="F:NAD(P)H dehydrogenase (quinone) activity"/>
    <property type="evidence" value="ECO:0007669"/>
    <property type="project" value="TreeGrafter"/>
</dbReference>
<dbReference type="PRINTS" id="PR00411">
    <property type="entry name" value="PNDRDTASEI"/>
</dbReference>
<dbReference type="PANTHER" id="PTHR42913:SF9">
    <property type="entry name" value="SLR1591 PROTEIN"/>
    <property type="match status" value="1"/>
</dbReference>
<dbReference type="OrthoDB" id="9767928at2"/>
<dbReference type="PANTHER" id="PTHR42913">
    <property type="entry name" value="APOPTOSIS-INDUCING FACTOR 1"/>
    <property type="match status" value="1"/>
</dbReference>